<dbReference type="Proteomes" id="UP000824156">
    <property type="component" value="Unassembled WGS sequence"/>
</dbReference>
<reference evidence="1" key="1">
    <citation type="journal article" date="2021" name="PeerJ">
        <title>Extensive microbial diversity within the chicken gut microbiome revealed by metagenomics and culture.</title>
        <authorList>
            <person name="Gilroy R."/>
            <person name="Ravi A."/>
            <person name="Getino M."/>
            <person name="Pursley I."/>
            <person name="Horton D.L."/>
            <person name="Alikhan N.F."/>
            <person name="Baker D."/>
            <person name="Gharbi K."/>
            <person name="Hall N."/>
            <person name="Watson M."/>
            <person name="Adriaenssens E.M."/>
            <person name="Foster-Nyarko E."/>
            <person name="Jarju S."/>
            <person name="Secka A."/>
            <person name="Antonio M."/>
            <person name="Oren A."/>
            <person name="Chaudhuri R.R."/>
            <person name="La Ragione R."/>
            <person name="Hildebrand F."/>
            <person name="Pallen M.J."/>
        </authorList>
    </citation>
    <scope>NUCLEOTIDE SEQUENCE</scope>
    <source>
        <strain evidence="1">1719</strain>
    </source>
</reference>
<name>A0A9D1W6G3_9SPHI</name>
<dbReference type="AlphaFoldDB" id="A0A9D1W6G3"/>
<evidence type="ECO:0000313" key="1">
    <source>
        <dbReference type="EMBL" id="HIX53504.1"/>
    </source>
</evidence>
<protein>
    <submittedName>
        <fullName evidence="1">Uncharacterized protein</fullName>
    </submittedName>
</protein>
<reference evidence="1" key="2">
    <citation type="submission" date="2021-04" db="EMBL/GenBank/DDBJ databases">
        <authorList>
            <person name="Gilroy R."/>
        </authorList>
    </citation>
    <scope>NUCLEOTIDE SEQUENCE</scope>
    <source>
        <strain evidence="1">1719</strain>
    </source>
</reference>
<evidence type="ECO:0000313" key="2">
    <source>
        <dbReference type="Proteomes" id="UP000824156"/>
    </source>
</evidence>
<gene>
    <name evidence="1" type="ORF">H9853_00630</name>
</gene>
<accession>A0A9D1W6G3</accession>
<organism evidence="1 2">
    <name type="scientific">Candidatus Sphingobacterium stercoripullorum</name>
    <dbReference type="NCBI Taxonomy" id="2838759"/>
    <lineage>
        <taxon>Bacteria</taxon>
        <taxon>Pseudomonadati</taxon>
        <taxon>Bacteroidota</taxon>
        <taxon>Sphingobacteriia</taxon>
        <taxon>Sphingobacteriales</taxon>
        <taxon>Sphingobacteriaceae</taxon>
        <taxon>Sphingobacterium</taxon>
    </lineage>
</organism>
<proteinExistence type="predicted"/>
<comment type="caution">
    <text evidence="1">The sequence shown here is derived from an EMBL/GenBank/DDBJ whole genome shotgun (WGS) entry which is preliminary data.</text>
</comment>
<dbReference type="EMBL" id="DXEZ01000015">
    <property type="protein sequence ID" value="HIX53504.1"/>
    <property type="molecule type" value="Genomic_DNA"/>
</dbReference>
<sequence length="183" mass="20401">MAFQNLRTGSTVYIFHKDNSPKLEIGQVIAEPKIRQKYPIPTPGQPYAGFMPQQQEQVVDLSIKIGDKVQPIEGLTPSTDIQDCGNGLFVSCNRDAVNAEVAAYMHNSEVAIADDVINAHRQIIESCKNIMVVLNPEIAERQRLEKENSELKTQLKELYKSQSEMKGMMASLLEQLGSPVKKS</sequence>